<protein>
    <submittedName>
        <fullName evidence="3">rRNA methyltransferase</fullName>
    </submittedName>
</protein>
<dbReference type="PANTHER" id="PTHR43542">
    <property type="entry name" value="METHYLTRANSFERASE"/>
    <property type="match status" value="1"/>
</dbReference>
<dbReference type="GO" id="GO:0031167">
    <property type="term" value="P:rRNA methylation"/>
    <property type="evidence" value="ECO:0007669"/>
    <property type="project" value="InterPro"/>
</dbReference>
<reference evidence="3 4" key="1">
    <citation type="submission" date="2020-08" db="EMBL/GenBank/DDBJ databases">
        <title>Complete Genome Sequence of Effusibacillus dendaii Strain skT53, Isolated from Farmland soil.</title>
        <authorList>
            <person name="Konishi T."/>
            <person name="Kawasaki H."/>
        </authorList>
    </citation>
    <scope>NUCLEOTIDE SEQUENCE [LARGE SCALE GENOMIC DNA]</scope>
    <source>
        <strain evidence="4">skT53</strain>
    </source>
</reference>
<dbReference type="AlphaFoldDB" id="A0A7I8D8J6"/>
<gene>
    <name evidence="3" type="ORF">skT53_01210</name>
</gene>
<dbReference type="NCBIfam" id="TIGR00095">
    <property type="entry name" value="16S rRNA (guanine(966)-N(2))-methyltransferase RsmD"/>
    <property type="match status" value="1"/>
</dbReference>
<dbReference type="SUPFAM" id="SSF53335">
    <property type="entry name" value="S-adenosyl-L-methionine-dependent methyltransferases"/>
    <property type="match status" value="1"/>
</dbReference>
<evidence type="ECO:0000256" key="2">
    <source>
        <dbReference type="ARBA" id="ARBA00022679"/>
    </source>
</evidence>
<dbReference type="PROSITE" id="PS00092">
    <property type="entry name" value="N6_MTASE"/>
    <property type="match status" value="1"/>
</dbReference>
<dbReference type="PANTHER" id="PTHR43542:SF1">
    <property type="entry name" value="METHYLTRANSFERASE"/>
    <property type="match status" value="1"/>
</dbReference>
<dbReference type="Gene3D" id="3.40.50.150">
    <property type="entry name" value="Vaccinia Virus protein VP39"/>
    <property type="match status" value="1"/>
</dbReference>
<name>A0A7I8D8J6_9BACL</name>
<organism evidence="3 4">
    <name type="scientific">Effusibacillus dendaii</name>
    <dbReference type="NCBI Taxonomy" id="2743772"/>
    <lineage>
        <taxon>Bacteria</taxon>
        <taxon>Bacillati</taxon>
        <taxon>Bacillota</taxon>
        <taxon>Bacilli</taxon>
        <taxon>Bacillales</taxon>
        <taxon>Alicyclobacillaceae</taxon>
        <taxon>Effusibacillus</taxon>
    </lineage>
</organism>
<dbReference type="PIRSF" id="PIRSF004553">
    <property type="entry name" value="CHP00095"/>
    <property type="match status" value="1"/>
</dbReference>
<keyword evidence="2 3" id="KW-0808">Transferase</keyword>
<dbReference type="Pfam" id="PF03602">
    <property type="entry name" value="Cons_hypoth95"/>
    <property type="match status" value="1"/>
</dbReference>
<dbReference type="EMBL" id="AP023366">
    <property type="protein sequence ID" value="BCJ85136.1"/>
    <property type="molecule type" value="Genomic_DNA"/>
</dbReference>
<dbReference type="KEGG" id="eff:skT53_01210"/>
<keyword evidence="4" id="KW-1185">Reference proteome</keyword>
<sequence length="188" mass="20850">MMRVIAGDLKGRRLAAVPGRSTRPTTDKVKESVFNIIGPYFDGGSVLDLFAGTGGLGIEALSRGMEQAVFIDQDPKALQVVRRNIEACQLSDRVEIHRSDARRSLSWLSQKGCSFDLVFLDPPYHLTIIPELVRGLAERRLLKEGALLVAEHSASSELPEEIDAMHRWKFVTYGDTSISFYQKGTGFP</sequence>
<evidence type="ECO:0000313" key="3">
    <source>
        <dbReference type="EMBL" id="BCJ85136.1"/>
    </source>
</evidence>
<dbReference type="GO" id="GO:0008168">
    <property type="term" value="F:methyltransferase activity"/>
    <property type="evidence" value="ECO:0007669"/>
    <property type="project" value="UniProtKB-KW"/>
</dbReference>
<evidence type="ECO:0000256" key="1">
    <source>
        <dbReference type="ARBA" id="ARBA00022603"/>
    </source>
</evidence>
<dbReference type="InterPro" id="IPR004398">
    <property type="entry name" value="RNA_MeTrfase_RsmD"/>
</dbReference>
<keyword evidence="1 3" id="KW-0489">Methyltransferase</keyword>
<dbReference type="InterPro" id="IPR002052">
    <property type="entry name" value="DNA_methylase_N6_adenine_CS"/>
</dbReference>
<evidence type="ECO:0000313" key="4">
    <source>
        <dbReference type="Proteomes" id="UP000593802"/>
    </source>
</evidence>
<dbReference type="InterPro" id="IPR029063">
    <property type="entry name" value="SAM-dependent_MTases_sf"/>
</dbReference>
<dbReference type="GO" id="GO:0003676">
    <property type="term" value="F:nucleic acid binding"/>
    <property type="evidence" value="ECO:0007669"/>
    <property type="project" value="InterPro"/>
</dbReference>
<dbReference type="CDD" id="cd02440">
    <property type="entry name" value="AdoMet_MTases"/>
    <property type="match status" value="1"/>
</dbReference>
<proteinExistence type="predicted"/>
<dbReference type="Proteomes" id="UP000593802">
    <property type="component" value="Chromosome"/>
</dbReference>
<accession>A0A7I8D8J6</accession>